<accession>A0A9R0TBK1</accession>
<evidence type="ECO:0000313" key="3">
    <source>
        <dbReference type="Proteomes" id="UP000324705"/>
    </source>
</evidence>
<dbReference type="PANTHER" id="PTHR33074:SF90">
    <property type="entry name" value="DUF1618 DOMAIN-CONTAINING PROTEIN"/>
    <property type="match status" value="1"/>
</dbReference>
<keyword evidence="3" id="KW-1185">Reference proteome</keyword>
<gene>
    <name evidence="2" type="ORF">TRITD_4Bv1G168920</name>
</gene>
<dbReference type="AlphaFoldDB" id="A0A9R0TBK1"/>
<proteinExistence type="predicted"/>
<reference evidence="2 3" key="1">
    <citation type="submission" date="2017-09" db="EMBL/GenBank/DDBJ databases">
        <authorList>
            <consortium name="International Durum Wheat Genome Sequencing Consortium (IDWGSC)"/>
            <person name="Milanesi L."/>
        </authorList>
    </citation>
    <scope>NUCLEOTIDE SEQUENCE [LARGE SCALE GENOMIC DNA]</scope>
    <source>
        <strain evidence="3">cv. Svevo</strain>
    </source>
</reference>
<protein>
    <recommendedName>
        <fullName evidence="1">DUF1618 domain-containing protein</fullName>
    </recommendedName>
</protein>
<organism evidence="2 3">
    <name type="scientific">Triticum turgidum subsp. durum</name>
    <name type="common">Durum wheat</name>
    <name type="synonym">Triticum durum</name>
    <dbReference type="NCBI Taxonomy" id="4567"/>
    <lineage>
        <taxon>Eukaryota</taxon>
        <taxon>Viridiplantae</taxon>
        <taxon>Streptophyta</taxon>
        <taxon>Embryophyta</taxon>
        <taxon>Tracheophyta</taxon>
        <taxon>Spermatophyta</taxon>
        <taxon>Magnoliopsida</taxon>
        <taxon>Liliopsida</taxon>
        <taxon>Poales</taxon>
        <taxon>Poaceae</taxon>
        <taxon>BOP clade</taxon>
        <taxon>Pooideae</taxon>
        <taxon>Triticodae</taxon>
        <taxon>Triticeae</taxon>
        <taxon>Triticinae</taxon>
        <taxon>Triticum</taxon>
    </lineage>
</organism>
<evidence type="ECO:0000259" key="1">
    <source>
        <dbReference type="Pfam" id="PF07762"/>
    </source>
</evidence>
<dbReference type="Proteomes" id="UP000324705">
    <property type="component" value="Chromosome 4B"/>
</dbReference>
<dbReference type="EMBL" id="LT934118">
    <property type="protein sequence ID" value="VAI09330.1"/>
    <property type="molecule type" value="Genomic_DNA"/>
</dbReference>
<dbReference type="Pfam" id="PF07762">
    <property type="entry name" value="DUF1618"/>
    <property type="match status" value="1"/>
</dbReference>
<name>A0A9R0TBK1_TRITD</name>
<sequence>MTFFLADPPVVSYFCVHGSPELKRGDYSLEPRVVFSEKHLVLLRFAIGPRSTVHNGNLSEYFAYRASHDKPSLRRIPTATRRPDKARSYPAILPFADDDDNFLVADLALTPTLGDYVLHTFSSKTNKWIAKPLQLQASPAVIGDLPSLPHKVIALGADTIGWIDLWRGIVVCNVFDPDPVLRFIPLPKPGFNLLREGDPRPCRDVAFHDGFIKFVEVEHFERPASPDSDDETNFKTTADLDDEDVINDSQLYFKNYGHLVEDEPSYVSDGWKIRTCHRHASWDHWRKGHSVHVDDISVNNPMHHMVLPGLWDGGARKYTLRSLTTVCPTLTIHGGDVVYLIPMVEVGKGCLLGVDLGRKTVELVEPFSDGRFGLHLALACTFSGYLNTTPRHVFSSDFVRLFSVP</sequence>
<dbReference type="InterPro" id="IPR011676">
    <property type="entry name" value="DUF1618"/>
</dbReference>
<dbReference type="PANTHER" id="PTHR33074">
    <property type="entry name" value="EXPRESSED PROTEIN-RELATED"/>
    <property type="match status" value="1"/>
</dbReference>
<dbReference type="OMA" id="CHRHASW"/>
<feature type="domain" description="DUF1618" evidence="1">
    <location>
        <begin position="162"/>
        <end position="339"/>
    </location>
</feature>
<evidence type="ECO:0000313" key="2">
    <source>
        <dbReference type="EMBL" id="VAI09330.1"/>
    </source>
</evidence>
<dbReference type="Gramene" id="TRITD4Bv1G168920.1">
    <property type="protein sequence ID" value="TRITD4Bv1G168920.1"/>
    <property type="gene ID" value="TRITD4Bv1G168920"/>
</dbReference>